<keyword evidence="2 6" id="KW-0812">Transmembrane</keyword>
<dbReference type="AlphaFoldDB" id="A0A5N5SZG1"/>
<feature type="transmembrane region" description="Helical" evidence="6">
    <location>
        <begin position="256"/>
        <end position="273"/>
    </location>
</feature>
<dbReference type="GO" id="GO:0022857">
    <property type="term" value="F:transmembrane transporter activity"/>
    <property type="evidence" value="ECO:0007669"/>
    <property type="project" value="InterPro"/>
</dbReference>
<protein>
    <recommendedName>
        <fullName evidence="7">Major facilitator superfamily (MFS) profile domain-containing protein</fullName>
    </recommendedName>
</protein>
<dbReference type="SUPFAM" id="SSF103473">
    <property type="entry name" value="MFS general substrate transporter"/>
    <property type="match status" value="1"/>
</dbReference>
<dbReference type="InterPro" id="IPR020846">
    <property type="entry name" value="MFS_dom"/>
</dbReference>
<accession>A0A5N5SZG1</accession>
<organism evidence="8 9">
    <name type="scientific">Armadillidium nasatum</name>
    <dbReference type="NCBI Taxonomy" id="96803"/>
    <lineage>
        <taxon>Eukaryota</taxon>
        <taxon>Metazoa</taxon>
        <taxon>Ecdysozoa</taxon>
        <taxon>Arthropoda</taxon>
        <taxon>Crustacea</taxon>
        <taxon>Multicrustacea</taxon>
        <taxon>Malacostraca</taxon>
        <taxon>Eumalacostraca</taxon>
        <taxon>Peracarida</taxon>
        <taxon>Isopoda</taxon>
        <taxon>Oniscidea</taxon>
        <taxon>Crinocheta</taxon>
        <taxon>Armadillidiidae</taxon>
        <taxon>Armadillidium</taxon>
    </lineage>
</organism>
<evidence type="ECO:0000256" key="5">
    <source>
        <dbReference type="SAM" id="MobiDB-lite"/>
    </source>
</evidence>
<dbReference type="PANTHER" id="PTHR24064">
    <property type="entry name" value="SOLUTE CARRIER FAMILY 22 MEMBER"/>
    <property type="match status" value="1"/>
</dbReference>
<comment type="caution">
    <text evidence="8">The sequence shown here is derived from an EMBL/GenBank/DDBJ whole genome shotgun (WGS) entry which is preliminary data.</text>
</comment>
<evidence type="ECO:0000256" key="2">
    <source>
        <dbReference type="ARBA" id="ARBA00022692"/>
    </source>
</evidence>
<evidence type="ECO:0000256" key="1">
    <source>
        <dbReference type="ARBA" id="ARBA00004141"/>
    </source>
</evidence>
<feature type="domain" description="Major facilitator superfamily (MFS) profile" evidence="7">
    <location>
        <begin position="173"/>
        <end position="307"/>
    </location>
</feature>
<keyword evidence="9" id="KW-1185">Reference proteome</keyword>
<evidence type="ECO:0000256" key="3">
    <source>
        <dbReference type="ARBA" id="ARBA00022989"/>
    </source>
</evidence>
<comment type="subcellular location">
    <subcellularLocation>
        <location evidence="1">Membrane</location>
        <topology evidence="1">Multi-pass membrane protein</topology>
    </subcellularLocation>
</comment>
<name>A0A5N5SZG1_9CRUS</name>
<keyword evidence="4 6" id="KW-0472">Membrane</keyword>
<evidence type="ECO:0000259" key="7">
    <source>
        <dbReference type="PROSITE" id="PS50850"/>
    </source>
</evidence>
<evidence type="ECO:0000256" key="6">
    <source>
        <dbReference type="SAM" id="Phobius"/>
    </source>
</evidence>
<feature type="region of interest" description="Disordered" evidence="5">
    <location>
        <begin position="1"/>
        <end position="33"/>
    </location>
</feature>
<feature type="compositionally biased region" description="Basic and acidic residues" evidence="5">
    <location>
        <begin position="16"/>
        <end position="31"/>
    </location>
</feature>
<sequence>MKYPIKELTSLNEEEPSLKTSEENISKKQSYEENLTEYKNSKENLTRMENSKENLEYSDSEVNLPLKSDSLSSWRKSTPENASKAFEVILRECGDYNRYQWQLTLICGLCGFFTALHNMGAVYLAATPEFSCNVPYLHDQNITEENPLYNASFPWVIGKMGNLELSKCEYYDIDLTSINETNIYDYNSSFYSNIEKKKCQSWTYKDDIFKSTVVTEWNLVCDRRWLMSTTQASYMLGILTGAVVFSAVSDKFGRRFSTLICCCLFISASILTAFSHSFALFLCLRFIVAAAGQGMYLVNYVIGKATQ</sequence>
<feature type="transmembrane region" description="Helical" evidence="6">
    <location>
        <begin position="279"/>
        <end position="302"/>
    </location>
</feature>
<dbReference type="GO" id="GO:0016020">
    <property type="term" value="C:membrane"/>
    <property type="evidence" value="ECO:0007669"/>
    <property type="project" value="UniProtKB-SubCell"/>
</dbReference>
<dbReference type="Proteomes" id="UP000326759">
    <property type="component" value="Unassembled WGS sequence"/>
</dbReference>
<dbReference type="PROSITE" id="PS50850">
    <property type="entry name" value="MFS"/>
    <property type="match status" value="1"/>
</dbReference>
<keyword evidence="3 6" id="KW-1133">Transmembrane helix</keyword>
<evidence type="ECO:0000313" key="9">
    <source>
        <dbReference type="Proteomes" id="UP000326759"/>
    </source>
</evidence>
<evidence type="ECO:0000313" key="8">
    <source>
        <dbReference type="EMBL" id="KAB7499422.1"/>
    </source>
</evidence>
<reference evidence="8 9" key="1">
    <citation type="journal article" date="2019" name="PLoS Biol.">
        <title>Sex chromosomes control vertical transmission of feminizing Wolbachia symbionts in an isopod.</title>
        <authorList>
            <person name="Becking T."/>
            <person name="Chebbi M.A."/>
            <person name="Giraud I."/>
            <person name="Moumen B."/>
            <person name="Laverre T."/>
            <person name="Caubet Y."/>
            <person name="Peccoud J."/>
            <person name="Gilbert C."/>
            <person name="Cordaux R."/>
        </authorList>
    </citation>
    <scope>NUCLEOTIDE SEQUENCE [LARGE SCALE GENOMIC DNA]</scope>
    <source>
        <strain evidence="8">ANa2</strain>
        <tissue evidence="8">Whole body excluding digestive tract and cuticle</tissue>
    </source>
</reference>
<proteinExistence type="predicted"/>
<dbReference type="InterPro" id="IPR005828">
    <property type="entry name" value="MFS_sugar_transport-like"/>
</dbReference>
<dbReference type="EMBL" id="SEYY01018361">
    <property type="protein sequence ID" value="KAB7499422.1"/>
    <property type="molecule type" value="Genomic_DNA"/>
</dbReference>
<gene>
    <name evidence="8" type="ORF">Anas_08923</name>
</gene>
<feature type="transmembrane region" description="Helical" evidence="6">
    <location>
        <begin position="232"/>
        <end position="249"/>
    </location>
</feature>
<dbReference type="OrthoDB" id="6381872at2759"/>
<evidence type="ECO:0000256" key="4">
    <source>
        <dbReference type="ARBA" id="ARBA00023136"/>
    </source>
</evidence>
<dbReference type="Gene3D" id="1.20.1250.20">
    <property type="entry name" value="MFS general substrate transporter like domains"/>
    <property type="match status" value="1"/>
</dbReference>
<dbReference type="Pfam" id="PF00083">
    <property type="entry name" value="Sugar_tr"/>
    <property type="match status" value="1"/>
</dbReference>
<dbReference type="InterPro" id="IPR036259">
    <property type="entry name" value="MFS_trans_sf"/>
</dbReference>